<evidence type="ECO:0000313" key="2">
    <source>
        <dbReference type="Proteomes" id="UP000294850"/>
    </source>
</evidence>
<accession>A0A4R5DTX7</accession>
<dbReference type="AlphaFoldDB" id="A0A4R5DTX7"/>
<sequence length="164" mass="18618">MEQIKNSRTDGFLVLYDMQTTFFSSVIDGISENDTTNRLNTGANHIAWLTGSLVAQRYGLAKEFGVNKVQNGADFFAGNKGIQDNATYPTLDVYRRDWEIISPLLREAILNASAPQLDREIEMSPDFKMTAYDLLSFSVYREANIIGQIALWRRLLGYPAMKYM</sequence>
<reference evidence="1 2" key="1">
    <citation type="submission" date="2019-03" db="EMBL/GenBank/DDBJ databases">
        <title>Dyadobacter AR-3-6 sp. nov., isolated from arctic soil.</title>
        <authorList>
            <person name="Chaudhary D.K."/>
        </authorList>
    </citation>
    <scope>NUCLEOTIDE SEQUENCE [LARGE SCALE GENOMIC DNA]</scope>
    <source>
        <strain evidence="1 2">AR-3-6</strain>
    </source>
</reference>
<dbReference type="SUPFAM" id="SSF109854">
    <property type="entry name" value="DinB/YfiT-like putative metalloenzymes"/>
    <property type="match status" value="1"/>
</dbReference>
<proteinExistence type="predicted"/>
<organism evidence="1 2">
    <name type="scientific">Dyadobacter psychrotolerans</name>
    <dbReference type="NCBI Taxonomy" id="2541721"/>
    <lineage>
        <taxon>Bacteria</taxon>
        <taxon>Pseudomonadati</taxon>
        <taxon>Bacteroidota</taxon>
        <taxon>Cytophagia</taxon>
        <taxon>Cytophagales</taxon>
        <taxon>Spirosomataceae</taxon>
        <taxon>Dyadobacter</taxon>
    </lineage>
</organism>
<protein>
    <submittedName>
        <fullName evidence="1">DinB family protein</fullName>
    </submittedName>
</protein>
<dbReference type="OrthoDB" id="979560at2"/>
<comment type="caution">
    <text evidence="1">The sequence shown here is derived from an EMBL/GenBank/DDBJ whole genome shotgun (WGS) entry which is preliminary data.</text>
</comment>
<dbReference type="Gene3D" id="1.20.120.450">
    <property type="entry name" value="dinb family like domain"/>
    <property type="match status" value="1"/>
</dbReference>
<dbReference type="Proteomes" id="UP000294850">
    <property type="component" value="Unassembled WGS sequence"/>
</dbReference>
<name>A0A4R5DTX7_9BACT</name>
<gene>
    <name evidence="1" type="ORF">E0F88_15595</name>
</gene>
<dbReference type="EMBL" id="SMFL01000005">
    <property type="protein sequence ID" value="TDE14615.1"/>
    <property type="molecule type" value="Genomic_DNA"/>
</dbReference>
<dbReference type="RefSeq" id="WP_131959199.1">
    <property type="nucleotide sequence ID" value="NZ_SMFL01000005.1"/>
</dbReference>
<dbReference type="InterPro" id="IPR034660">
    <property type="entry name" value="DinB/YfiT-like"/>
</dbReference>
<keyword evidence="2" id="KW-1185">Reference proteome</keyword>
<evidence type="ECO:0000313" key="1">
    <source>
        <dbReference type="EMBL" id="TDE14615.1"/>
    </source>
</evidence>